<comment type="catalytic activity">
    <reaction evidence="13 14">
        <text>pyruvate + ATP = phosphoenolpyruvate + ADP + H(+)</text>
        <dbReference type="Rhea" id="RHEA:18157"/>
        <dbReference type="ChEBI" id="CHEBI:15361"/>
        <dbReference type="ChEBI" id="CHEBI:15378"/>
        <dbReference type="ChEBI" id="CHEBI:30616"/>
        <dbReference type="ChEBI" id="CHEBI:58702"/>
        <dbReference type="ChEBI" id="CHEBI:456216"/>
        <dbReference type="EC" id="2.7.1.40"/>
    </reaction>
</comment>
<evidence type="ECO:0000256" key="13">
    <source>
        <dbReference type="ARBA" id="ARBA00048152"/>
    </source>
</evidence>
<comment type="pathway">
    <text evidence="2 14">Carbohydrate degradation; glycolysis; pyruvate from D-glyceraldehyde 3-phosphate: step 5/5.</text>
</comment>
<evidence type="ECO:0000256" key="14">
    <source>
        <dbReference type="RuleBase" id="RU000504"/>
    </source>
</evidence>
<name>A0A6D2J0S1_9BRAS</name>
<dbReference type="GO" id="GO:0016301">
    <property type="term" value="F:kinase activity"/>
    <property type="evidence" value="ECO:0007669"/>
    <property type="project" value="UniProtKB-KW"/>
</dbReference>
<keyword evidence="11 14" id="KW-0324">Glycolysis</keyword>
<gene>
    <name evidence="17" type="ORF">MERR_LOCUS20343</name>
</gene>
<dbReference type="EMBL" id="CACVBM020001129">
    <property type="protein sequence ID" value="CAA7033108.1"/>
    <property type="molecule type" value="Genomic_DNA"/>
</dbReference>
<dbReference type="FunFam" id="2.40.33.10:FF:000001">
    <property type="entry name" value="Pyruvate kinase"/>
    <property type="match status" value="1"/>
</dbReference>
<dbReference type="InterPro" id="IPR040442">
    <property type="entry name" value="Pyrv_kinase-like_dom_sf"/>
</dbReference>
<dbReference type="GO" id="GO:0030955">
    <property type="term" value="F:potassium ion binding"/>
    <property type="evidence" value="ECO:0007669"/>
    <property type="project" value="InterPro"/>
</dbReference>
<dbReference type="InterPro" id="IPR015795">
    <property type="entry name" value="Pyrv_Knase_C"/>
</dbReference>
<keyword evidence="9" id="KW-0067">ATP-binding</keyword>
<feature type="domain" description="Pyruvate kinase C-terminal" evidence="16">
    <location>
        <begin position="367"/>
        <end position="456"/>
    </location>
</feature>
<evidence type="ECO:0000256" key="12">
    <source>
        <dbReference type="ARBA" id="ARBA00023317"/>
    </source>
</evidence>
<dbReference type="AlphaFoldDB" id="A0A6D2J0S1"/>
<dbReference type="GO" id="GO:0000287">
    <property type="term" value="F:magnesium ion binding"/>
    <property type="evidence" value="ECO:0007669"/>
    <property type="project" value="InterPro"/>
</dbReference>
<dbReference type="InterPro" id="IPR015806">
    <property type="entry name" value="Pyrv_Knase_insert_dom_sf"/>
</dbReference>
<protein>
    <recommendedName>
        <fullName evidence="4 14">Pyruvate kinase</fullName>
        <ecNumber evidence="4 14">2.7.1.40</ecNumber>
    </recommendedName>
</protein>
<reference evidence="17" key="1">
    <citation type="submission" date="2020-01" db="EMBL/GenBank/DDBJ databases">
        <authorList>
            <person name="Mishra B."/>
        </authorList>
    </citation>
    <scope>NUCLEOTIDE SEQUENCE [LARGE SCALE GENOMIC DNA]</scope>
</reference>
<dbReference type="InterPro" id="IPR015793">
    <property type="entry name" value="Pyrv_Knase_brl"/>
</dbReference>
<dbReference type="SUPFAM" id="SSF50800">
    <property type="entry name" value="PK beta-barrel domain-like"/>
    <property type="match status" value="1"/>
</dbReference>
<evidence type="ECO:0000256" key="5">
    <source>
        <dbReference type="ARBA" id="ARBA00022679"/>
    </source>
</evidence>
<keyword evidence="6" id="KW-0479">Metal-binding</keyword>
<comment type="caution">
    <text evidence="17">The sequence shown here is derived from an EMBL/GenBank/DDBJ whole genome shotgun (WGS) entry which is preliminary data.</text>
</comment>
<dbReference type="Gene3D" id="3.40.1380.20">
    <property type="entry name" value="Pyruvate kinase, C-terminal domain"/>
    <property type="match status" value="1"/>
</dbReference>
<keyword evidence="10 14" id="KW-0460">Magnesium</keyword>
<dbReference type="SUPFAM" id="SSF52935">
    <property type="entry name" value="PK C-terminal domain-like"/>
    <property type="match status" value="1"/>
</dbReference>
<keyword evidence="12" id="KW-0670">Pyruvate</keyword>
<keyword evidence="7" id="KW-0547">Nucleotide-binding</keyword>
<organism evidence="17 18">
    <name type="scientific">Microthlaspi erraticum</name>
    <dbReference type="NCBI Taxonomy" id="1685480"/>
    <lineage>
        <taxon>Eukaryota</taxon>
        <taxon>Viridiplantae</taxon>
        <taxon>Streptophyta</taxon>
        <taxon>Embryophyta</taxon>
        <taxon>Tracheophyta</taxon>
        <taxon>Spermatophyta</taxon>
        <taxon>Magnoliopsida</taxon>
        <taxon>eudicotyledons</taxon>
        <taxon>Gunneridae</taxon>
        <taxon>Pentapetalae</taxon>
        <taxon>rosids</taxon>
        <taxon>malvids</taxon>
        <taxon>Brassicales</taxon>
        <taxon>Brassicaceae</taxon>
        <taxon>Coluteocarpeae</taxon>
        <taxon>Microthlaspi</taxon>
    </lineage>
</organism>
<keyword evidence="8 14" id="KW-0418">Kinase</keyword>
<evidence type="ECO:0000256" key="7">
    <source>
        <dbReference type="ARBA" id="ARBA00022741"/>
    </source>
</evidence>
<evidence type="ECO:0000256" key="10">
    <source>
        <dbReference type="ARBA" id="ARBA00022842"/>
    </source>
</evidence>
<dbReference type="Pfam" id="PF00224">
    <property type="entry name" value="PK"/>
    <property type="match status" value="1"/>
</dbReference>
<evidence type="ECO:0000256" key="2">
    <source>
        <dbReference type="ARBA" id="ARBA00004997"/>
    </source>
</evidence>
<keyword evidence="5 14" id="KW-0808">Transferase</keyword>
<proteinExistence type="inferred from homology"/>
<dbReference type="InterPro" id="IPR001697">
    <property type="entry name" value="Pyr_Knase"/>
</dbReference>
<dbReference type="InterPro" id="IPR036918">
    <property type="entry name" value="Pyrv_Knase_C_sf"/>
</dbReference>
<evidence type="ECO:0000313" key="17">
    <source>
        <dbReference type="EMBL" id="CAA7033108.1"/>
    </source>
</evidence>
<dbReference type="PRINTS" id="PR01050">
    <property type="entry name" value="PYRUVTKNASE"/>
</dbReference>
<feature type="domain" description="Pyruvate kinase barrel" evidence="15">
    <location>
        <begin position="8"/>
        <end position="306"/>
    </location>
</feature>
<dbReference type="Pfam" id="PF02887">
    <property type="entry name" value="PK_C"/>
    <property type="match status" value="1"/>
</dbReference>
<sequence>MALTQSIKKTLDNLTTAMHNTGILCAVMLDTKGPEIRTGFLKEGKPIEVIQGQEITISVDYTIEGDSDIISVSYEKLAGVLKPGDVLLCSDGAISLTVLSCDKDLGLVRCRCDNSGVLGERENVSLPGIVVDLPTLTEKDKEDILKWGVPNKINIIALSSRRGSDPDEVRKVLGLRRNSMLVMPKIENEEGYANVDEILKKSDGLVVVRGGLGMEMSTEKIDRAQRRMIRKAMKHAKPIVTAIQMPQTTLESMSLTTPPPPTDEDDVTNVTNAEALASNPDPLEEELTKAFRKLTDCVMLSGVTADVGADPETTVQTMSRICKEAENSIDYKAVHKRMKIYYDTVPKGLPPFESMAASLVGSTILWAEAKAVVVVTHCGNKAELVAKYRPSVPILAVLDLSFHDSLARIASRGLLYRGIIPVVGAGGFYTVHDKALFGIQFAKKEGIVKPGDLVLALLMSGGSAPITKPLMPLPPRASVFLSPSLLFSSLSRSSSRVCVEREGPSTPSSPATTVPLHVLEQLHHAGDAIDHVRDPPLHRPIPDSPTPFQFYTVSLR</sequence>
<dbReference type="Gene3D" id="3.20.20.60">
    <property type="entry name" value="Phosphoenolpyruvate-binding domains"/>
    <property type="match status" value="1"/>
</dbReference>
<evidence type="ECO:0000256" key="1">
    <source>
        <dbReference type="ARBA" id="ARBA00001958"/>
    </source>
</evidence>
<dbReference type="InterPro" id="IPR015813">
    <property type="entry name" value="Pyrv/PenolPyrv_kinase-like_dom"/>
</dbReference>
<evidence type="ECO:0000256" key="8">
    <source>
        <dbReference type="ARBA" id="ARBA00022777"/>
    </source>
</evidence>
<dbReference type="SUPFAM" id="SSF51621">
    <property type="entry name" value="Phosphoenolpyruvate/pyruvate domain"/>
    <property type="match status" value="1"/>
</dbReference>
<dbReference type="GO" id="GO:0005524">
    <property type="term" value="F:ATP binding"/>
    <property type="evidence" value="ECO:0007669"/>
    <property type="project" value="UniProtKB-KW"/>
</dbReference>
<evidence type="ECO:0000256" key="6">
    <source>
        <dbReference type="ARBA" id="ARBA00022723"/>
    </source>
</evidence>
<keyword evidence="18" id="KW-1185">Reference proteome</keyword>
<dbReference type="EC" id="2.7.1.40" evidence="4 14"/>
<accession>A0A6D2J0S1</accession>
<dbReference type="Proteomes" id="UP000467841">
    <property type="component" value="Unassembled WGS sequence"/>
</dbReference>
<evidence type="ECO:0000259" key="16">
    <source>
        <dbReference type="Pfam" id="PF02887"/>
    </source>
</evidence>
<evidence type="ECO:0000313" key="18">
    <source>
        <dbReference type="Proteomes" id="UP000467841"/>
    </source>
</evidence>
<dbReference type="Gene3D" id="2.40.33.10">
    <property type="entry name" value="PK beta-barrel domain-like"/>
    <property type="match status" value="1"/>
</dbReference>
<comment type="similarity">
    <text evidence="3 14">Belongs to the pyruvate kinase family.</text>
</comment>
<evidence type="ECO:0000256" key="11">
    <source>
        <dbReference type="ARBA" id="ARBA00023152"/>
    </source>
</evidence>
<dbReference type="PANTHER" id="PTHR11817">
    <property type="entry name" value="PYRUVATE KINASE"/>
    <property type="match status" value="1"/>
</dbReference>
<evidence type="ECO:0000256" key="4">
    <source>
        <dbReference type="ARBA" id="ARBA00012142"/>
    </source>
</evidence>
<evidence type="ECO:0000256" key="9">
    <source>
        <dbReference type="ARBA" id="ARBA00022840"/>
    </source>
</evidence>
<dbReference type="OrthoDB" id="108365at2759"/>
<evidence type="ECO:0000259" key="15">
    <source>
        <dbReference type="Pfam" id="PF00224"/>
    </source>
</evidence>
<dbReference type="InterPro" id="IPR011037">
    <property type="entry name" value="Pyrv_Knase-like_insert_dom_sf"/>
</dbReference>
<dbReference type="UniPathway" id="UPA00109">
    <property type="reaction ID" value="UER00188"/>
</dbReference>
<dbReference type="GO" id="GO:0004743">
    <property type="term" value="F:pyruvate kinase activity"/>
    <property type="evidence" value="ECO:0007669"/>
    <property type="project" value="UniProtKB-EC"/>
</dbReference>
<evidence type="ECO:0000256" key="3">
    <source>
        <dbReference type="ARBA" id="ARBA00008663"/>
    </source>
</evidence>
<comment type="cofactor">
    <cofactor evidence="1">
        <name>K(+)</name>
        <dbReference type="ChEBI" id="CHEBI:29103"/>
    </cofactor>
</comment>